<protein>
    <submittedName>
        <fullName evidence="2">Uncharacterized protein</fullName>
    </submittedName>
</protein>
<feature type="region of interest" description="Disordered" evidence="1">
    <location>
        <begin position="130"/>
        <end position="149"/>
    </location>
</feature>
<evidence type="ECO:0000313" key="2">
    <source>
        <dbReference type="EMBL" id="KAJ8788790.1"/>
    </source>
</evidence>
<dbReference type="AlphaFoldDB" id="A0AB34HDG5"/>
<dbReference type="EMBL" id="JAIQCJ010001564">
    <property type="protein sequence ID" value="KAJ8788790.1"/>
    <property type="molecule type" value="Genomic_DNA"/>
</dbReference>
<name>A0AB34HDG5_ESCRO</name>
<reference evidence="2 3" key="1">
    <citation type="submission" date="2022-11" db="EMBL/GenBank/DDBJ databases">
        <title>Whole genome sequence of Eschrichtius robustus ER-17-0199.</title>
        <authorList>
            <person name="Bruniche-Olsen A."/>
            <person name="Black A.N."/>
            <person name="Fields C.J."/>
            <person name="Walden K."/>
            <person name="Dewoody J.A."/>
        </authorList>
    </citation>
    <scope>NUCLEOTIDE SEQUENCE [LARGE SCALE GENOMIC DNA]</scope>
    <source>
        <strain evidence="2">ER-17-0199</strain>
        <tissue evidence="2">Blubber</tissue>
    </source>
</reference>
<evidence type="ECO:0000256" key="1">
    <source>
        <dbReference type="SAM" id="MobiDB-lite"/>
    </source>
</evidence>
<gene>
    <name evidence="2" type="ORF">J1605_005086</name>
</gene>
<keyword evidence="3" id="KW-1185">Reference proteome</keyword>
<evidence type="ECO:0000313" key="3">
    <source>
        <dbReference type="Proteomes" id="UP001159641"/>
    </source>
</evidence>
<proteinExistence type="predicted"/>
<comment type="caution">
    <text evidence="2">The sequence shown here is derived from an EMBL/GenBank/DDBJ whole genome shotgun (WGS) entry which is preliminary data.</text>
</comment>
<dbReference type="Proteomes" id="UP001159641">
    <property type="component" value="Unassembled WGS sequence"/>
</dbReference>
<organism evidence="2 3">
    <name type="scientific">Eschrichtius robustus</name>
    <name type="common">California gray whale</name>
    <name type="synonym">Eschrichtius gibbosus</name>
    <dbReference type="NCBI Taxonomy" id="9764"/>
    <lineage>
        <taxon>Eukaryota</taxon>
        <taxon>Metazoa</taxon>
        <taxon>Chordata</taxon>
        <taxon>Craniata</taxon>
        <taxon>Vertebrata</taxon>
        <taxon>Euteleostomi</taxon>
        <taxon>Mammalia</taxon>
        <taxon>Eutheria</taxon>
        <taxon>Laurasiatheria</taxon>
        <taxon>Artiodactyla</taxon>
        <taxon>Whippomorpha</taxon>
        <taxon>Cetacea</taxon>
        <taxon>Mysticeti</taxon>
        <taxon>Eschrichtiidae</taxon>
        <taxon>Eschrichtius</taxon>
    </lineage>
</organism>
<feature type="region of interest" description="Disordered" evidence="1">
    <location>
        <begin position="1"/>
        <end position="85"/>
    </location>
</feature>
<accession>A0AB34HDG5</accession>
<sequence>MGRRDEPRIPAGARDAAARPEVNNRGPASWPLSEPRAALRRWDALQQGGRLPQRVPSGRRGPEQRQRAHASRVCGPSAPAGVERAFPPRPHRVLWRSRNLAGPRALYAAPDAPAALWSFLFSGHWVTALGRPPPPGPEGVSPHRGSARL</sequence>